<gene>
    <name evidence="5" type="ORF">HID58_055075</name>
</gene>
<proteinExistence type="predicted"/>
<dbReference type="Gene3D" id="3.40.50.2300">
    <property type="match status" value="1"/>
</dbReference>
<evidence type="ECO:0000256" key="1">
    <source>
        <dbReference type="PROSITE-ProRule" id="PRU00169"/>
    </source>
</evidence>
<keyword evidence="3" id="KW-0472">Membrane</keyword>
<sequence length="784" mass="89448">TSMKKRGKENQKSLRQGHQGGEKLPQSINVPYDLAVEILSRLQVKTLARLRCVSKLWSSSIITEAIKTRALTQPRQLVVCYHRSLQSSYISSYTYPLNANTTFVAADRGGLAMSPPCRTLYQRRSTFDYAYVRGLICYYSDSKQFAIYNPTTSQNVLLPPTVGYHKENKSFDGFSRYDPVAKSYVVESKYYHGFFGYDPVKDQYKVLRFIEGATICDYSCMVITFTGPNKQEWRKIEIQEDISPPRGNGVCINGIIYYLGGTLTSSVLVLGRFDVRFERFDHIQMPIDVAMNQLEELSLVNYQGKLGCTFYSKDRAEVWVMKDHGSEKHEWSKVTIDMSLPDMLKTLVAGVTLDGEIVIMPKTLDSAQTLLYAYFYNPKENKTRRVEFETNLKGELEVCIFSEPDHMENATSLLGSQSNRKKTKKKKKKKKKSATTAVFSYNKIFLCPKKLLVIVFLCVALVLATTFRTWLISLVDSLHGQRKNICVLARALALPARSFNYLPHSLKRSSIRMENPTFSSEASAKPRGAFIVVEGLDRSGKSTQCAKLRSFLESSGHLTELWRRRKLDCWLRILCFTLTYHLRELLREVDMEMRGTNVMLPMKMEMANDPSKFTSPDLLHVLAVDDSHVDRKFIERLLKVSSCKVTVVDSATRALQYLGLDVNEKPIGCKDLKVNLIMTDYSMPGMTGYELLKKIKESSAFRDVPVVVMSSENILPRIDRCLEEGAEDFLLKPVKLSDVRRIRDSLIKVEDLSFTKSINKRELETENVYSLDSSVPLQLKRTKI</sequence>
<evidence type="ECO:0000313" key="6">
    <source>
        <dbReference type="Proteomes" id="UP000824890"/>
    </source>
</evidence>
<evidence type="ECO:0000256" key="3">
    <source>
        <dbReference type="SAM" id="Phobius"/>
    </source>
</evidence>
<feature type="region of interest" description="Disordered" evidence="2">
    <location>
        <begin position="1"/>
        <end position="25"/>
    </location>
</feature>
<organism evidence="5 6">
    <name type="scientific">Brassica napus</name>
    <name type="common">Rape</name>
    <dbReference type="NCBI Taxonomy" id="3708"/>
    <lineage>
        <taxon>Eukaryota</taxon>
        <taxon>Viridiplantae</taxon>
        <taxon>Streptophyta</taxon>
        <taxon>Embryophyta</taxon>
        <taxon>Tracheophyta</taxon>
        <taxon>Spermatophyta</taxon>
        <taxon>Magnoliopsida</taxon>
        <taxon>eudicotyledons</taxon>
        <taxon>Gunneridae</taxon>
        <taxon>Pentapetalae</taxon>
        <taxon>rosids</taxon>
        <taxon>malvids</taxon>
        <taxon>Brassicales</taxon>
        <taxon>Brassicaceae</taxon>
        <taxon>Brassiceae</taxon>
        <taxon>Brassica</taxon>
    </lineage>
</organism>
<dbReference type="Proteomes" id="UP000824890">
    <property type="component" value="Unassembled WGS sequence"/>
</dbReference>
<dbReference type="Pfam" id="PF00072">
    <property type="entry name" value="Response_reg"/>
    <property type="match status" value="1"/>
</dbReference>
<dbReference type="InterPro" id="IPR017451">
    <property type="entry name" value="F-box-assoc_interact_dom"/>
</dbReference>
<keyword evidence="3" id="KW-0812">Transmembrane</keyword>
<dbReference type="SUPFAM" id="SSF81383">
    <property type="entry name" value="F-box domain"/>
    <property type="match status" value="1"/>
</dbReference>
<dbReference type="SUPFAM" id="SSF52172">
    <property type="entry name" value="CheY-like"/>
    <property type="match status" value="1"/>
</dbReference>
<dbReference type="InterPro" id="IPR027417">
    <property type="entry name" value="P-loop_NTPase"/>
</dbReference>
<dbReference type="EMBL" id="JAGKQM010000013">
    <property type="protein sequence ID" value="KAH0892646.1"/>
    <property type="molecule type" value="Genomic_DNA"/>
</dbReference>
<dbReference type="PROSITE" id="PS50110">
    <property type="entry name" value="RESPONSE_REGULATORY"/>
    <property type="match status" value="1"/>
</dbReference>
<dbReference type="InterPro" id="IPR011006">
    <property type="entry name" value="CheY-like_superfamily"/>
</dbReference>
<dbReference type="InterPro" id="IPR036047">
    <property type="entry name" value="F-box-like_dom_sf"/>
</dbReference>
<feature type="domain" description="Response regulatory" evidence="4">
    <location>
        <begin position="620"/>
        <end position="747"/>
    </location>
</feature>
<keyword evidence="6" id="KW-1185">Reference proteome</keyword>
<name>A0ABQ8AJA6_BRANA</name>
<keyword evidence="3" id="KW-1133">Transmembrane helix</keyword>
<dbReference type="InterPro" id="IPR001810">
    <property type="entry name" value="F-box_dom"/>
</dbReference>
<dbReference type="PANTHER" id="PTHR31111:SF125">
    <property type="entry name" value="F-BOX PROTEIN CPR30-LIKE"/>
    <property type="match status" value="1"/>
</dbReference>
<evidence type="ECO:0000256" key="2">
    <source>
        <dbReference type="SAM" id="MobiDB-lite"/>
    </source>
</evidence>
<dbReference type="InterPro" id="IPR013187">
    <property type="entry name" value="F-box-assoc_dom_typ3"/>
</dbReference>
<dbReference type="PANTHER" id="PTHR31111">
    <property type="entry name" value="BNAA05G37150D PROTEIN-RELATED"/>
    <property type="match status" value="1"/>
</dbReference>
<dbReference type="Pfam" id="PF08268">
    <property type="entry name" value="FBA_3"/>
    <property type="match status" value="2"/>
</dbReference>
<feature type="transmembrane region" description="Helical" evidence="3">
    <location>
        <begin position="451"/>
        <end position="471"/>
    </location>
</feature>
<evidence type="ECO:0000313" key="5">
    <source>
        <dbReference type="EMBL" id="KAH0892646.1"/>
    </source>
</evidence>
<accession>A0ABQ8AJA6</accession>
<dbReference type="SMART" id="SM00448">
    <property type="entry name" value="REC"/>
    <property type="match status" value="1"/>
</dbReference>
<evidence type="ECO:0000259" key="4">
    <source>
        <dbReference type="PROSITE" id="PS50110"/>
    </source>
</evidence>
<dbReference type="NCBIfam" id="TIGR01640">
    <property type="entry name" value="F_box_assoc_1"/>
    <property type="match status" value="1"/>
</dbReference>
<comment type="caution">
    <text evidence="5">The sequence shown here is derived from an EMBL/GenBank/DDBJ whole genome shotgun (WGS) entry which is preliminary data.</text>
</comment>
<feature type="non-terminal residue" evidence="5">
    <location>
        <position position="1"/>
    </location>
</feature>
<dbReference type="CDD" id="cd17581">
    <property type="entry name" value="REC_typeA_ARR"/>
    <property type="match status" value="1"/>
</dbReference>
<dbReference type="Gene3D" id="3.40.50.300">
    <property type="entry name" value="P-loop containing nucleotide triphosphate hydrolases"/>
    <property type="match status" value="1"/>
</dbReference>
<dbReference type="InterPro" id="IPR001789">
    <property type="entry name" value="Sig_transdc_resp-reg_receiver"/>
</dbReference>
<keyword evidence="1" id="KW-0597">Phosphoprotein</keyword>
<feature type="modified residue" description="4-aspartylphosphate" evidence="1">
    <location>
        <position position="680"/>
    </location>
</feature>
<dbReference type="Pfam" id="PF00646">
    <property type="entry name" value="F-box"/>
    <property type="match status" value="1"/>
</dbReference>
<dbReference type="SUPFAM" id="SSF52540">
    <property type="entry name" value="P-loop containing nucleoside triphosphate hydrolases"/>
    <property type="match status" value="1"/>
</dbReference>
<reference evidence="5 6" key="1">
    <citation type="submission" date="2021-05" db="EMBL/GenBank/DDBJ databases">
        <title>Genome Assembly of Synthetic Allotetraploid Brassica napus Reveals Homoeologous Exchanges between Subgenomes.</title>
        <authorList>
            <person name="Davis J.T."/>
        </authorList>
    </citation>
    <scope>NUCLEOTIDE SEQUENCE [LARGE SCALE GENOMIC DNA]</scope>
    <source>
        <strain evidence="6">cv. Da-Ae</strain>
        <tissue evidence="5">Seedling</tissue>
    </source>
</reference>
<protein>
    <recommendedName>
        <fullName evidence="4">Response regulatory domain-containing protein</fullName>
    </recommendedName>
</protein>